<evidence type="ECO:0000313" key="2">
    <source>
        <dbReference type="EMBL" id="WVZ19886.1"/>
    </source>
</evidence>
<dbReference type="AlphaFoldDB" id="A0AAQ3P0K3"/>
<keyword evidence="1" id="KW-0472">Membrane</keyword>
<name>A0AAQ3P0K3_VIGMU</name>
<dbReference type="EMBL" id="CP144699">
    <property type="protein sequence ID" value="WVZ19886.1"/>
    <property type="molecule type" value="Genomic_DNA"/>
</dbReference>
<evidence type="ECO:0008006" key="4">
    <source>
        <dbReference type="Google" id="ProtNLM"/>
    </source>
</evidence>
<keyword evidence="1" id="KW-1133">Transmembrane helix</keyword>
<reference evidence="2 3" key="1">
    <citation type="journal article" date="2023" name="Life. Sci Alliance">
        <title>Evolutionary insights into 3D genome organization and epigenetic landscape of Vigna mungo.</title>
        <authorList>
            <person name="Junaid A."/>
            <person name="Singh B."/>
            <person name="Bhatia S."/>
        </authorList>
    </citation>
    <scope>NUCLEOTIDE SEQUENCE [LARGE SCALE GENOMIC DNA]</scope>
    <source>
        <strain evidence="2">Urdbean</strain>
    </source>
</reference>
<feature type="transmembrane region" description="Helical" evidence="1">
    <location>
        <begin position="99"/>
        <end position="123"/>
    </location>
</feature>
<protein>
    <recommendedName>
        <fullName evidence="4">RNase H type-1 domain-containing protein</fullName>
    </recommendedName>
</protein>
<keyword evidence="1" id="KW-0812">Transmembrane</keyword>
<proteinExistence type="predicted"/>
<evidence type="ECO:0000256" key="1">
    <source>
        <dbReference type="SAM" id="Phobius"/>
    </source>
</evidence>
<dbReference type="Proteomes" id="UP001374535">
    <property type="component" value="Chromosome 2"/>
</dbReference>
<evidence type="ECO:0000313" key="3">
    <source>
        <dbReference type="Proteomes" id="UP001374535"/>
    </source>
</evidence>
<organism evidence="2 3">
    <name type="scientific">Vigna mungo</name>
    <name type="common">Black gram</name>
    <name type="synonym">Phaseolus mungo</name>
    <dbReference type="NCBI Taxonomy" id="3915"/>
    <lineage>
        <taxon>Eukaryota</taxon>
        <taxon>Viridiplantae</taxon>
        <taxon>Streptophyta</taxon>
        <taxon>Embryophyta</taxon>
        <taxon>Tracheophyta</taxon>
        <taxon>Spermatophyta</taxon>
        <taxon>Magnoliopsida</taxon>
        <taxon>eudicotyledons</taxon>
        <taxon>Gunneridae</taxon>
        <taxon>Pentapetalae</taxon>
        <taxon>rosids</taxon>
        <taxon>fabids</taxon>
        <taxon>Fabales</taxon>
        <taxon>Fabaceae</taxon>
        <taxon>Papilionoideae</taxon>
        <taxon>50 kb inversion clade</taxon>
        <taxon>NPAAA clade</taxon>
        <taxon>indigoferoid/millettioid clade</taxon>
        <taxon>Phaseoleae</taxon>
        <taxon>Vigna</taxon>
    </lineage>
</organism>
<keyword evidence="3" id="KW-1185">Reference proteome</keyword>
<accession>A0AAQ3P0K3</accession>
<sequence>MHTDTAVQCMGVHICSMCSLCRKEEESLYHIFVHICNDIEFKISHIFREGNHCADKLTNLGLDNMKNFKWYIVMPLVINLDFFSSQISTSYVWESFTSWEVWSCIFCSWVWFGPHVFFVFFFFF</sequence>
<gene>
    <name evidence="2" type="ORF">V8G54_007208</name>
</gene>